<proteinExistence type="predicted"/>
<evidence type="ECO:0000256" key="1">
    <source>
        <dbReference type="SAM" id="MobiDB-lite"/>
    </source>
</evidence>
<dbReference type="AlphaFoldDB" id="A0A642VAB8"/>
<dbReference type="OrthoDB" id="2332379at2759"/>
<keyword evidence="3" id="KW-1185">Reference proteome</keyword>
<feature type="region of interest" description="Disordered" evidence="1">
    <location>
        <begin position="82"/>
        <end position="106"/>
    </location>
</feature>
<evidence type="ECO:0000313" key="2">
    <source>
        <dbReference type="EMBL" id="KAA8916639.1"/>
    </source>
</evidence>
<evidence type="ECO:0000313" key="3">
    <source>
        <dbReference type="Proteomes" id="UP000761534"/>
    </source>
</evidence>
<dbReference type="PANTHER" id="PTHR28271">
    <property type="entry name" value="54S RIBOSOMAL PROTEIN L31, MITOCHONDRIAL"/>
    <property type="match status" value="1"/>
</dbReference>
<feature type="compositionally biased region" description="Basic residues" evidence="1">
    <location>
        <begin position="82"/>
        <end position="93"/>
    </location>
</feature>
<dbReference type="GO" id="GO:0005762">
    <property type="term" value="C:mitochondrial large ribosomal subunit"/>
    <property type="evidence" value="ECO:0007669"/>
    <property type="project" value="TreeGrafter"/>
</dbReference>
<name>A0A642VAB8_9ASCO</name>
<evidence type="ECO:0008006" key="4">
    <source>
        <dbReference type="Google" id="ProtNLM"/>
    </source>
</evidence>
<dbReference type="InterPro" id="IPR016340">
    <property type="entry name" value="Ribosomal_mL60"/>
</dbReference>
<dbReference type="PANTHER" id="PTHR28271:SF1">
    <property type="entry name" value="LARGE RIBOSOMAL SUBUNIT PROTEIN ML60"/>
    <property type="match status" value="1"/>
</dbReference>
<comment type="caution">
    <text evidence="2">The sequence shown here is derived from an EMBL/GenBank/DDBJ whole genome shotgun (WGS) entry which is preliminary data.</text>
</comment>
<dbReference type="GO" id="GO:0003735">
    <property type="term" value="F:structural constituent of ribosome"/>
    <property type="evidence" value="ECO:0007669"/>
    <property type="project" value="TreeGrafter"/>
</dbReference>
<dbReference type="EMBL" id="SWFS01000093">
    <property type="protein sequence ID" value="KAA8916639.1"/>
    <property type="molecule type" value="Genomic_DNA"/>
</dbReference>
<accession>A0A642VAB8</accession>
<gene>
    <name evidence="2" type="ORF">TRICI_001265</name>
</gene>
<protein>
    <recommendedName>
        <fullName evidence="4">54S ribosomal protein L31, mitochondrial</fullName>
    </recommendedName>
</protein>
<sequence>MSEKKFGNIDLDRKIPRVISQPQKARTRLRMRMVDRNIARVAEGLRLTGQRSNTVNKIMTQLPKESEMEPRDKYTIFSKKSKTYRKGAHRQPKWTKVTNRTIPKGF</sequence>
<feature type="compositionally biased region" description="Polar residues" evidence="1">
    <location>
        <begin position="96"/>
        <end position="106"/>
    </location>
</feature>
<organism evidence="2 3">
    <name type="scientific">Trichomonascus ciferrii</name>
    <dbReference type="NCBI Taxonomy" id="44093"/>
    <lineage>
        <taxon>Eukaryota</taxon>
        <taxon>Fungi</taxon>
        <taxon>Dikarya</taxon>
        <taxon>Ascomycota</taxon>
        <taxon>Saccharomycotina</taxon>
        <taxon>Dipodascomycetes</taxon>
        <taxon>Dipodascales</taxon>
        <taxon>Trichomonascaceae</taxon>
        <taxon>Trichomonascus</taxon>
        <taxon>Trichomonascus ciferrii complex</taxon>
    </lineage>
</organism>
<reference evidence="2" key="1">
    <citation type="journal article" date="2019" name="G3 (Bethesda)">
        <title>Genome Assemblies of Two Rare Opportunistic Yeast Pathogens: Diutina rugosa (syn. Candida rugosa) and Trichomonascus ciferrii (syn. Candida ciferrii).</title>
        <authorList>
            <person name="Mixao V."/>
            <person name="Saus E."/>
            <person name="Hansen A.P."/>
            <person name="Lass-Florl C."/>
            <person name="Gabaldon T."/>
        </authorList>
    </citation>
    <scope>NUCLEOTIDE SEQUENCE</scope>
    <source>
        <strain evidence="2">CBS 4856</strain>
    </source>
</reference>
<dbReference type="Pfam" id="PF09784">
    <property type="entry name" value="L31"/>
    <property type="match status" value="1"/>
</dbReference>
<dbReference type="VEuPathDB" id="FungiDB:TRICI_001265"/>
<dbReference type="Proteomes" id="UP000761534">
    <property type="component" value="Unassembled WGS sequence"/>
</dbReference>